<dbReference type="Pfam" id="PF04075">
    <property type="entry name" value="F420H2_quin_red"/>
    <property type="match status" value="1"/>
</dbReference>
<proteinExistence type="inferred from homology"/>
<dbReference type="Proteomes" id="UP001049518">
    <property type="component" value="Chromosome"/>
</dbReference>
<dbReference type="PANTHER" id="PTHR39428:SF1">
    <property type="entry name" value="F420H(2)-DEPENDENT QUINONE REDUCTASE RV1261C"/>
    <property type="match status" value="1"/>
</dbReference>
<accession>A0ABX8R4L7</accession>
<comment type="similarity">
    <text evidence="1">Belongs to the F420H(2)-dependent quinone reductase family.</text>
</comment>
<gene>
    <name evidence="4" type="ORF">AGRA3207_007592</name>
</gene>
<dbReference type="SUPFAM" id="SSF50475">
    <property type="entry name" value="FMN-binding split barrel"/>
    <property type="match status" value="1"/>
</dbReference>
<reference evidence="4" key="1">
    <citation type="submission" date="2020-07" db="EMBL/GenBank/DDBJ databases">
        <authorList>
            <person name="Tarantini F.S."/>
            <person name="Hong K.W."/>
            <person name="Chan K.G."/>
        </authorList>
    </citation>
    <scope>NUCLEOTIDE SEQUENCE</scope>
    <source>
        <strain evidence="4">32-07</strain>
    </source>
</reference>
<comment type="catalytic activity">
    <reaction evidence="2">
        <text>oxidized coenzyme F420-(gamma-L-Glu)(n) + a quinol + H(+) = reduced coenzyme F420-(gamma-L-Glu)(n) + a quinone</text>
        <dbReference type="Rhea" id="RHEA:39663"/>
        <dbReference type="Rhea" id="RHEA-COMP:12939"/>
        <dbReference type="Rhea" id="RHEA-COMP:14378"/>
        <dbReference type="ChEBI" id="CHEBI:15378"/>
        <dbReference type="ChEBI" id="CHEBI:24646"/>
        <dbReference type="ChEBI" id="CHEBI:132124"/>
        <dbReference type="ChEBI" id="CHEBI:133980"/>
        <dbReference type="ChEBI" id="CHEBI:139511"/>
    </reaction>
</comment>
<dbReference type="EMBL" id="CP059572">
    <property type="protein sequence ID" value="QXJ26011.1"/>
    <property type="molecule type" value="Genomic_DNA"/>
</dbReference>
<name>A0ABX8R4L7_9ACTN</name>
<evidence type="ECO:0000313" key="5">
    <source>
        <dbReference type="Proteomes" id="UP001049518"/>
    </source>
</evidence>
<evidence type="ECO:0000256" key="2">
    <source>
        <dbReference type="ARBA" id="ARBA00049106"/>
    </source>
</evidence>
<dbReference type="InterPro" id="IPR004378">
    <property type="entry name" value="F420H2_quin_Rdtase"/>
</dbReference>
<dbReference type="NCBIfam" id="TIGR00026">
    <property type="entry name" value="hi_GC_TIGR00026"/>
    <property type="match status" value="1"/>
</dbReference>
<evidence type="ECO:0000313" key="4">
    <source>
        <dbReference type="EMBL" id="QXJ26011.1"/>
    </source>
</evidence>
<dbReference type="InterPro" id="IPR012349">
    <property type="entry name" value="Split_barrel_FMN-bd"/>
</dbReference>
<dbReference type="Gene3D" id="2.30.110.10">
    <property type="entry name" value="Electron Transport, Fmn-binding Protein, Chain A"/>
    <property type="match status" value="1"/>
</dbReference>
<dbReference type="PANTHER" id="PTHR39428">
    <property type="entry name" value="F420H(2)-DEPENDENT QUINONE REDUCTASE RV1261C"/>
    <property type="match status" value="1"/>
</dbReference>
<dbReference type="RefSeq" id="WP_231332228.1">
    <property type="nucleotide sequence ID" value="NZ_CP059572.1"/>
</dbReference>
<protein>
    <submittedName>
        <fullName evidence="4">Nitroreductase family deazaflavin-dependent oxidoreductase</fullName>
    </submittedName>
</protein>
<organism evidence="4 5">
    <name type="scientific">Actinomadura graeca</name>
    <dbReference type="NCBI Taxonomy" id="2750812"/>
    <lineage>
        <taxon>Bacteria</taxon>
        <taxon>Bacillati</taxon>
        <taxon>Actinomycetota</taxon>
        <taxon>Actinomycetes</taxon>
        <taxon>Streptosporangiales</taxon>
        <taxon>Thermomonosporaceae</taxon>
        <taxon>Actinomadura</taxon>
    </lineage>
</organism>
<feature type="region of interest" description="Disordered" evidence="3">
    <location>
        <begin position="1"/>
        <end position="20"/>
    </location>
</feature>
<keyword evidence="5" id="KW-1185">Reference proteome</keyword>
<evidence type="ECO:0000256" key="1">
    <source>
        <dbReference type="ARBA" id="ARBA00008710"/>
    </source>
</evidence>
<sequence>MLYGKEHVERYQETDGEEGHEWQGTVTLLLTTTGRRSGKRRTTPLIYQREGDAYLVVASNGGADEAPAWYRNLEADPTAHVQVKGEKFTARARNATPEEKPAYWEKMTAVWPAYDDYQRKTGREIPVVVLEPA</sequence>
<evidence type="ECO:0000256" key="3">
    <source>
        <dbReference type="SAM" id="MobiDB-lite"/>
    </source>
</evidence>